<dbReference type="GO" id="GO:0022857">
    <property type="term" value="F:transmembrane transporter activity"/>
    <property type="evidence" value="ECO:0007669"/>
    <property type="project" value="InterPro"/>
</dbReference>
<dbReference type="OrthoDB" id="2942684at2"/>
<reference evidence="10" key="2">
    <citation type="submission" date="2015-07" db="EMBL/GenBank/DDBJ databases">
        <title>MeaNS - Measles Nucleotide Surveillance Program.</title>
        <authorList>
            <person name="Tran T."/>
            <person name="Druce J."/>
        </authorList>
    </citation>
    <scope>NUCLEOTIDE SEQUENCE</scope>
    <source>
        <strain evidence="10">DSM 9887</strain>
    </source>
</reference>
<organism evidence="10 11">
    <name type="scientific">Brevibacillus reuszeri</name>
    <dbReference type="NCBI Taxonomy" id="54915"/>
    <lineage>
        <taxon>Bacteria</taxon>
        <taxon>Bacillati</taxon>
        <taxon>Bacillota</taxon>
        <taxon>Bacilli</taxon>
        <taxon>Bacillales</taxon>
        <taxon>Paenibacillaceae</taxon>
        <taxon>Brevibacillus</taxon>
    </lineage>
</organism>
<dbReference type="PATRIC" id="fig|54915.3.peg.3370"/>
<dbReference type="GO" id="GO:0005886">
    <property type="term" value="C:plasma membrane"/>
    <property type="evidence" value="ECO:0007669"/>
    <property type="project" value="UniProtKB-SubCell"/>
</dbReference>
<feature type="transmembrane region" description="Helical" evidence="7">
    <location>
        <begin position="366"/>
        <end position="385"/>
    </location>
</feature>
<dbReference type="Proteomes" id="UP000319578">
    <property type="component" value="Unassembled WGS sequence"/>
</dbReference>
<name>A0A0K9YRL1_9BACL</name>
<keyword evidence="6 7" id="KW-0472">Membrane</keyword>
<keyword evidence="3" id="KW-1003">Cell membrane</keyword>
<feature type="domain" description="Major facilitator superfamily (MFS) profile" evidence="8">
    <location>
        <begin position="9"/>
        <end position="389"/>
    </location>
</feature>
<dbReference type="RefSeq" id="WP_049740359.1">
    <property type="nucleotide sequence ID" value="NZ_BJON01000002.1"/>
</dbReference>
<dbReference type="PANTHER" id="PTHR43266:SF8">
    <property type="entry name" value="MACROLIDE-EFFLUX PROTEIN"/>
    <property type="match status" value="1"/>
</dbReference>
<feature type="transmembrane region" description="Helical" evidence="7">
    <location>
        <begin position="337"/>
        <end position="360"/>
    </location>
</feature>
<evidence type="ECO:0000256" key="3">
    <source>
        <dbReference type="ARBA" id="ARBA00022475"/>
    </source>
</evidence>
<proteinExistence type="predicted"/>
<dbReference type="STRING" id="54915.ADS79_21200"/>
<comment type="caution">
    <text evidence="10">The sequence shown here is derived from an EMBL/GenBank/DDBJ whole genome shotgun (WGS) entry which is preliminary data.</text>
</comment>
<evidence type="ECO:0000256" key="6">
    <source>
        <dbReference type="ARBA" id="ARBA00023136"/>
    </source>
</evidence>
<evidence type="ECO:0000256" key="1">
    <source>
        <dbReference type="ARBA" id="ARBA00004651"/>
    </source>
</evidence>
<dbReference type="SUPFAM" id="SSF103473">
    <property type="entry name" value="MFS general substrate transporter"/>
    <property type="match status" value="1"/>
</dbReference>
<evidence type="ECO:0000256" key="5">
    <source>
        <dbReference type="ARBA" id="ARBA00022989"/>
    </source>
</evidence>
<evidence type="ECO:0000313" key="12">
    <source>
        <dbReference type="Proteomes" id="UP000319578"/>
    </source>
</evidence>
<dbReference type="EMBL" id="LGIQ01000009">
    <property type="protein sequence ID" value="KNB71326.1"/>
    <property type="molecule type" value="Genomic_DNA"/>
</dbReference>
<keyword evidence="12" id="KW-1185">Reference proteome</keyword>
<sequence>MKELWGNRIFLTVFITDTLENIGIWIRNMALLYYVMEISGNNPIAVSLLTAIELVPILLFSIIGGALADRWNPKRTMITGNLLSALSVFVIVFLLWKGLWVAVFFATFISAIVSQFSQPSSSKLIKRHVPEEHVGVAVSISQSMGAIFLLAGPIIGSFFYEHGGIYPSLMTMAVLFLISTLILTTLPTSGANVREEDSSLLSDIKAGVTYVKQNPSLKGISISFACLGLGSGLINPLEVFVVTDRLHLSKESIQWFVALEGLGMLLGGILASACHKQLNGRHIVTGGLIFFALSVVIEALSVWVYVTATMRFFTGVGMAFLEIVIGMRMIKLVDEAYVGRVNGTIMPLLVGLMMIGSFLAGPLMQATSLITVFVIAGFIVLFAAWRSSRVDWNATSDEQKTTARNTDSCTIQA</sequence>
<reference evidence="9 12" key="3">
    <citation type="submission" date="2019-06" db="EMBL/GenBank/DDBJ databases">
        <title>Whole genome shotgun sequence of Brevibacillus reuszeri NBRC 15719.</title>
        <authorList>
            <person name="Hosoyama A."/>
            <person name="Uohara A."/>
            <person name="Ohji S."/>
            <person name="Ichikawa N."/>
        </authorList>
    </citation>
    <scope>NUCLEOTIDE SEQUENCE [LARGE SCALE GENOMIC DNA]</scope>
    <source>
        <strain evidence="9 12">NBRC 15719</strain>
    </source>
</reference>
<dbReference type="InterPro" id="IPR036259">
    <property type="entry name" value="MFS_trans_sf"/>
</dbReference>
<dbReference type="Proteomes" id="UP000036834">
    <property type="component" value="Unassembled WGS sequence"/>
</dbReference>
<feature type="transmembrane region" description="Helical" evidence="7">
    <location>
        <begin position="283"/>
        <end position="306"/>
    </location>
</feature>
<feature type="transmembrane region" description="Helical" evidence="7">
    <location>
        <begin position="44"/>
        <end position="68"/>
    </location>
</feature>
<evidence type="ECO:0000259" key="8">
    <source>
        <dbReference type="PROSITE" id="PS50850"/>
    </source>
</evidence>
<dbReference type="CDD" id="cd06173">
    <property type="entry name" value="MFS_MefA_like"/>
    <property type="match status" value="1"/>
</dbReference>
<evidence type="ECO:0000256" key="2">
    <source>
        <dbReference type="ARBA" id="ARBA00022448"/>
    </source>
</evidence>
<keyword evidence="4 7" id="KW-0812">Transmembrane</keyword>
<keyword evidence="5 7" id="KW-1133">Transmembrane helix</keyword>
<feature type="transmembrane region" description="Helical" evidence="7">
    <location>
        <begin position="134"/>
        <end position="159"/>
    </location>
</feature>
<dbReference type="AlphaFoldDB" id="A0A0K9YRL1"/>
<dbReference type="PANTHER" id="PTHR43266">
    <property type="entry name" value="MACROLIDE-EFFLUX PROTEIN"/>
    <property type="match status" value="1"/>
</dbReference>
<reference evidence="11" key="1">
    <citation type="submission" date="2015-07" db="EMBL/GenBank/DDBJ databases">
        <title>Genome sequencing project for genomic taxonomy and phylogenomics of Bacillus-like bacteria.</title>
        <authorList>
            <person name="Liu B."/>
            <person name="Wang J."/>
            <person name="Zhu Y."/>
            <person name="Liu G."/>
            <person name="Chen Q."/>
            <person name="Chen Z."/>
            <person name="Lan J."/>
            <person name="Che J."/>
            <person name="Ge C."/>
            <person name="Shi H."/>
            <person name="Pan Z."/>
            <person name="Liu X."/>
        </authorList>
    </citation>
    <scope>NUCLEOTIDE SEQUENCE [LARGE SCALE GENOMIC DNA]</scope>
    <source>
        <strain evidence="11">DSM 9887</strain>
    </source>
</reference>
<evidence type="ECO:0000256" key="7">
    <source>
        <dbReference type="SAM" id="Phobius"/>
    </source>
</evidence>
<gene>
    <name evidence="10" type="ORF">ADS79_21200</name>
    <name evidence="9" type="ORF">BRE01_01020</name>
</gene>
<protein>
    <submittedName>
        <fullName evidence="10">MFS transporter</fullName>
    </submittedName>
</protein>
<keyword evidence="2" id="KW-0813">Transport</keyword>
<dbReference type="Gene3D" id="1.20.1250.20">
    <property type="entry name" value="MFS general substrate transporter like domains"/>
    <property type="match status" value="1"/>
</dbReference>
<evidence type="ECO:0000313" key="11">
    <source>
        <dbReference type="Proteomes" id="UP000036834"/>
    </source>
</evidence>
<evidence type="ECO:0000313" key="10">
    <source>
        <dbReference type="EMBL" id="KNB71326.1"/>
    </source>
</evidence>
<dbReference type="InterPro" id="IPR020846">
    <property type="entry name" value="MFS_dom"/>
</dbReference>
<dbReference type="PROSITE" id="PS50850">
    <property type="entry name" value="MFS"/>
    <property type="match status" value="1"/>
</dbReference>
<dbReference type="EMBL" id="BJON01000002">
    <property type="protein sequence ID" value="GED66400.1"/>
    <property type="molecule type" value="Genomic_DNA"/>
</dbReference>
<comment type="subcellular location">
    <subcellularLocation>
        <location evidence="1">Cell membrane</location>
        <topology evidence="1">Multi-pass membrane protein</topology>
    </subcellularLocation>
</comment>
<feature type="transmembrane region" description="Helical" evidence="7">
    <location>
        <begin position="253"/>
        <end position="271"/>
    </location>
</feature>
<dbReference type="InterPro" id="IPR011701">
    <property type="entry name" value="MFS"/>
</dbReference>
<dbReference type="Pfam" id="PF07690">
    <property type="entry name" value="MFS_1"/>
    <property type="match status" value="2"/>
</dbReference>
<feature type="transmembrane region" description="Helical" evidence="7">
    <location>
        <begin position="88"/>
        <end position="113"/>
    </location>
</feature>
<accession>A0A0K9YRL1</accession>
<feature type="transmembrane region" description="Helical" evidence="7">
    <location>
        <begin position="165"/>
        <end position="186"/>
    </location>
</feature>
<evidence type="ECO:0000313" key="9">
    <source>
        <dbReference type="EMBL" id="GED66400.1"/>
    </source>
</evidence>
<evidence type="ECO:0000256" key="4">
    <source>
        <dbReference type="ARBA" id="ARBA00022692"/>
    </source>
</evidence>
<feature type="transmembrane region" description="Helical" evidence="7">
    <location>
        <begin position="220"/>
        <end position="241"/>
    </location>
</feature>